<dbReference type="EMBL" id="CP012150">
    <property type="protein sequence ID" value="AKS35861.1"/>
    <property type="molecule type" value="Genomic_DNA"/>
</dbReference>
<dbReference type="Gene3D" id="3.40.600.10">
    <property type="entry name" value="DNA mismatch repair MutH/Restriction endonuclease, type II"/>
    <property type="match status" value="1"/>
</dbReference>
<dbReference type="STRING" id="134601.AFA91_32495"/>
<dbReference type="GO" id="GO:0009036">
    <property type="term" value="F:type II site-specific deoxyribonuclease activity"/>
    <property type="evidence" value="ECO:0007669"/>
    <property type="project" value="InterPro"/>
</dbReference>
<dbReference type="PATRIC" id="fig|134601.6.peg.6723"/>
<dbReference type="Pfam" id="PF09126">
    <property type="entry name" value="NaeI"/>
    <property type="match status" value="1"/>
</dbReference>
<dbReference type="OrthoDB" id="9179812at2"/>
<dbReference type="RefSeq" id="WP_083453080.1">
    <property type="nucleotide sequence ID" value="NZ_CP012150.1"/>
</dbReference>
<proteinExistence type="predicted"/>
<dbReference type="Gene3D" id="1.10.10.10">
    <property type="entry name" value="Winged helix-like DNA-binding domain superfamily/Winged helix DNA-binding domain"/>
    <property type="match status" value="1"/>
</dbReference>
<dbReference type="SUPFAM" id="SSF52980">
    <property type="entry name" value="Restriction endonuclease-like"/>
    <property type="match status" value="1"/>
</dbReference>
<name>A0A0K0XEQ1_MYCGD</name>
<evidence type="ECO:0000313" key="5">
    <source>
        <dbReference type="EMBL" id="AKS35861.1"/>
    </source>
</evidence>
<keyword evidence="1" id="KW-0540">Nuclease</keyword>
<dbReference type="REBASE" id="116652">
    <property type="entry name" value="MgoX7BORF32500P"/>
</dbReference>
<dbReference type="InterPro" id="IPR036388">
    <property type="entry name" value="WH-like_DNA-bd_sf"/>
</dbReference>
<dbReference type="KEGG" id="mgo:AFA91_32495"/>
<reference evidence="5 6" key="1">
    <citation type="submission" date="2015-07" db="EMBL/GenBank/DDBJ databases">
        <title>Complete genome sequence of Mycobacterium goodii X7B, a facultative thermophilic biodesulfurizing bacterium.</title>
        <authorList>
            <person name="Yu B."/>
            <person name="Li F."/>
            <person name="Xu P."/>
        </authorList>
    </citation>
    <scope>NUCLEOTIDE SEQUENCE [LARGE SCALE GENOMIC DNA]</scope>
    <source>
        <strain evidence="5 6">X7B</strain>
    </source>
</reference>
<dbReference type="Proteomes" id="UP000062255">
    <property type="component" value="Chromosome"/>
</dbReference>
<feature type="domain" description="Type II restriction enzyme NaeI" evidence="4">
    <location>
        <begin position="12"/>
        <end position="275"/>
    </location>
</feature>
<dbReference type="GO" id="GO:0009307">
    <property type="term" value="P:DNA restriction-modification system"/>
    <property type="evidence" value="ECO:0007669"/>
    <property type="project" value="InterPro"/>
</dbReference>
<dbReference type="CDD" id="cd22338">
    <property type="entry name" value="NaeI-like"/>
    <property type="match status" value="1"/>
</dbReference>
<dbReference type="InterPro" id="IPR011335">
    <property type="entry name" value="Restrct_endonuc-II-like"/>
</dbReference>
<sequence length="308" mass="33964">MDISQPDNARDEVAATVLQLDPDGQRTGAALRRTFDQLYDGGRTGRYKWSQLYKTEKTHFGTLIEINLQREFEFADGVKLDYRIAGHEVDAKYSQTIWAWMLPPEAVGELCLVLSASDEDSQFSMGVVRAAADLLNLGNNRDSKKTLSAAGRESVVWLYRDHPMPPNVLLQLPEDDVNAIFALRSGQQKVNELFRRATGLLVSRAAVETVAQQLDPMKRVRANGGARQHLAPEGLAIFGGDYLWQREAAEALGLPVPSHGQFVSAYLRSVDSGTQMRGVRWALADPETATPIPPSMYTAGPSAHLSEV</sequence>
<evidence type="ECO:0000256" key="3">
    <source>
        <dbReference type="ARBA" id="ARBA00022801"/>
    </source>
</evidence>
<keyword evidence="2" id="KW-0255">Endonuclease</keyword>
<protein>
    <recommendedName>
        <fullName evidence="4">Type II restriction enzyme NaeI domain-containing protein</fullName>
    </recommendedName>
</protein>
<accession>A0A0K0XEQ1</accession>
<evidence type="ECO:0000256" key="1">
    <source>
        <dbReference type="ARBA" id="ARBA00022722"/>
    </source>
</evidence>
<dbReference type="InterPro" id="IPR037057">
    <property type="entry name" value="DNA_rep_MutH/T2_RE_sf"/>
</dbReference>
<gene>
    <name evidence="5" type="ORF">AFA91_32495</name>
</gene>
<evidence type="ECO:0000313" key="6">
    <source>
        <dbReference type="Proteomes" id="UP000062255"/>
    </source>
</evidence>
<dbReference type="GO" id="GO:0003677">
    <property type="term" value="F:DNA binding"/>
    <property type="evidence" value="ECO:0007669"/>
    <property type="project" value="InterPro"/>
</dbReference>
<organism evidence="5 6">
    <name type="scientific">Mycolicibacterium goodii</name>
    <name type="common">Mycobacterium goodii</name>
    <dbReference type="NCBI Taxonomy" id="134601"/>
    <lineage>
        <taxon>Bacteria</taxon>
        <taxon>Bacillati</taxon>
        <taxon>Actinomycetota</taxon>
        <taxon>Actinomycetes</taxon>
        <taxon>Mycobacteriales</taxon>
        <taxon>Mycobacteriaceae</taxon>
        <taxon>Mycolicibacterium</taxon>
    </lineage>
</organism>
<evidence type="ECO:0000256" key="2">
    <source>
        <dbReference type="ARBA" id="ARBA00022759"/>
    </source>
</evidence>
<dbReference type="InterPro" id="IPR015210">
    <property type="entry name" value="NaeI"/>
</dbReference>
<evidence type="ECO:0000259" key="4">
    <source>
        <dbReference type="Pfam" id="PF09126"/>
    </source>
</evidence>
<keyword evidence="3" id="KW-0378">Hydrolase</keyword>
<dbReference type="AlphaFoldDB" id="A0A0K0XEQ1"/>